<evidence type="ECO:0000256" key="3">
    <source>
        <dbReference type="ARBA" id="ARBA00019696"/>
    </source>
</evidence>
<dbReference type="Proteomes" id="UP001381693">
    <property type="component" value="Unassembled WGS sequence"/>
</dbReference>
<keyword evidence="4" id="KW-0805">Transcription regulation</keyword>
<evidence type="ECO:0000256" key="7">
    <source>
        <dbReference type="ARBA" id="ARBA00031961"/>
    </source>
</evidence>
<keyword evidence="6" id="KW-0539">Nucleus</keyword>
<evidence type="ECO:0000256" key="4">
    <source>
        <dbReference type="ARBA" id="ARBA00023015"/>
    </source>
</evidence>
<feature type="non-terminal residue" evidence="8">
    <location>
        <position position="1"/>
    </location>
</feature>
<name>A0AAN8WZ40_HALRR</name>
<dbReference type="Pfam" id="PF11573">
    <property type="entry name" value="Med23"/>
    <property type="match status" value="1"/>
</dbReference>
<keyword evidence="5" id="KW-0804">Transcription</keyword>
<comment type="subcellular location">
    <subcellularLocation>
        <location evidence="1">Nucleus</location>
    </subcellularLocation>
</comment>
<proteinExistence type="inferred from homology"/>
<dbReference type="PANTHER" id="PTHR12691">
    <property type="entry name" value="MEDIATOR OF RNA POLYMERASE II TRANSCRIPTION SUBUNIT 23"/>
    <property type="match status" value="1"/>
</dbReference>
<dbReference type="AlphaFoldDB" id="A0AAN8WZ40"/>
<dbReference type="GO" id="GO:0005667">
    <property type="term" value="C:transcription regulator complex"/>
    <property type="evidence" value="ECO:0007669"/>
    <property type="project" value="TreeGrafter"/>
</dbReference>
<evidence type="ECO:0000256" key="5">
    <source>
        <dbReference type="ARBA" id="ARBA00023163"/>
    </source>
</evidence>
<gene>
    <name evidence="8" type="ORF">SK128_006799</name>
</gene>
<dbReference type="PANTHER" id="PTHR12691:SF10">
    <property type="entry name" value="MEDIATOR OF RNA POLYMERASE II TRANSCRIPTION SUBUNIT 23"/>
    <property type="match status" value="1"/>
</dbReference>
<organism evidence="8 9">
    <name type="scientific">Halocaridina rubra</name>
    <name type="common">Hawaiian red shrimp</name>
    <dbReference type="NCBI Taxonomy" id="373956"/>
    <lineage>
        <taxon>Eukaryota</taxon>
        <taxon>Metazoa</taxon>
        <taxon>Ecdysozoa</taxon>
        <taxon>Arthropoda</taxon>
        <taxon>Crustacea</taxon>
        <taxon>Multicrustacea</taxon>
        <taxon>Malacostraca</taxon>
        <taxon>Eumalacostraca</taxon>
        <taxon>Eucarida</taxon>
        <taxon>Decapoda</taxon>
        <taxon>Pleocyemata</taxon>
        <taxon>Caridea</taxon>
        <taxon>Atyoidea</taxon>
        <taxon>Atyidae</taxon>
        <taxon>Halocaridina</taxon>
    </lineage>
</organism>
<evidence type="ECO:0000256" key="1">
    <source>
        <dbReference type="ARBA" id="ARBA00004123"/>
    </source>
</evidence>
<evidence type="ECO:0000256" key="6">
    <source>
        <dbReference type="ARBA" id="ARBA00023242"/>
    </source>
</evidence>
<dbReference type="EMBL" id="JAXCGZ010012414">
    <property type="protein sequence ID" value="KAK7073592.1"/>
    <property type="molecule type" value="Genomic_DNA"/>
</dbReference>
<evidence type="ECO:0000256" key="2">
    <source>
        <dbReference type="ARBA" id="ARBA00010222"/>
    </source>
</evidence>
<protein>
    <recommendedName>
        <fullName evidence="3">Mediator of RNA polymerase II transcription subunit 23</fullName>
    </recommendedName>
    <alternativeName>
        <fullName evidence="7">Mediator complex subunit 23</fullName>
    </alternativeName>
</protein>
<dbReference type="GO" id="GO:0010628">
    <property type="term" value="P:positive regulation of gene expression"/>
    <property type="evidence" value="ECO:0007669"/>
    <property type="project" value="TreeGrafter"/>
</dbReference>
<evidence type="ECO:0000313" key="9">
    <source>
        <dbReference type="Proteomes" id="UP001381693"/>
    </source>
</evidence>
<dbReference type="InterPro" id="IPR021629">
    <property type="entry name" value="Mediator_Med23"/>
</dbReference>
<comment type="similarity">
    <text evidence="2">Belongs to the Mediator complex subunit 23 family.</text>
</comment>
<comment type="caution">
    <text evidence="8">The sequence shown here is derived from an EMBL/GenBank/DDBJ whole genome shotgun (WGS) entry which is preliminary data.</text>
</comment>
<reference evidence="8 9" key="1">
    <citation type="submission" date="2023-11" db="EMBL/GenBank/DDBJ databases">
        <title>Halocaridina rubra genome assembly.</title>
        <authorList>
            <person name="Smith C."/>
        </authorList>
    </citation>
    <scope>NUCLEOTIDE SEQUENCE [LARGE SCALE GENOMIC DNA]</scope>
    <source>
        <strain evidence="8">EP-1</strain>
        <tissue evidence="8">Whole</tissue>
    </source>
</reference>
<dbReference type="GO" id="GO:0016592">
    <property type="term" value="C:mediator complex"/>
    <property type="evidence" value="ECO:0007669"/>
    <property type="project" value="TreeGrafter"/>
</dbReference>
<dbReference type="GO" id="GO:0006357">
    <property type="term" value="P:regulation of transcription by RNA polymerase II"/>
    <property type="evidence" value="ECO:0007669"/>
    <property type="project" value="TreeGrafter"/>
</dbReference>
<keyword evidence="9" id="KW-1185">Reference proteome</keyword>
<accession>A0AAN8WZ40</accession>
<evidence type="ECO:0000313" key="8">
    <source>
        <dbReference type="EMBL" id="KAK7073592.1"/>
    </source>
</evidence>
<sequence length="143" mass="15414">QKLRCVALEEQLVELMIATLEDCSKVNTTSNGSSASGCSGDGSGVSGDHYPCACAHLSSLLIYFVLVQLISFPCLVQGLHDKLKGKGTQPGRDHLMWVLLQFLSGSIQKNQFSDFLPVLRLIGESDLACSNVFFSNCGNMAIQ</sequence>